<evidence type="ECO:0000313" key="2">
    <source>
        <dbReference type="Proteomes" id="UP000324222"/>
    </source>
</evidence>
<accession>A0A5B7GN65</accession>
<protein>
    <submittedName>
        <fullName evidence="1">Uncharacterized protein</fullName>
    </submittedName>
</protein>
<dbReference type="Proteomes" id="UP000324222">
    <property type="component" value="Unassembled WGS sequence"/>
</dbReference>
<proteinExistence type="predicted"/>
<organism evidence="1 2">
    <name type="scientific">Portunus trituberculatus</name>
    <name type="common">Swimming crab</name>
    <name type="synonym">Neptunus trituberculatus</name>
    <dbReference type="NCBI Taxonomy" id="210409"/>
    <lineage>
        <taxon>Eukaryota</taxon>
        <taxon>Metazoa</taxon>
        <taxon>Ecdysozoa</taxon>
        <taxon>Arthropoda</taxon>
        <taxon>Crustacea</taxon>
        <taxon>Multicrustacea</taxon>
        <taxon>Malacostraca</taxon>
        <taxon>Eumalacostraca</taxon>
        <taxon>Eucarida</taxon>
        <taxon>Decapoda</taxon>
        <taxon>Pleocyemata</taxon>
        <taxon>Brachyura</taxon>
        <taxon>Eubrachyura</taxon>
        <taxon>Portunoidea</taxon>
        <taxon>Portunidae</taxon>
        <taxon>Portuninae</taxon>
        <taxon>Portunus</taxon>
    </lineage>
</organism>
<gene>
    <name evidence="1" type="ORF">E2C01_055694</name>
</gene>
<reference evidence="1 2" key="1">
    <citation type="submission" date="2019-05" db="EMBL/GenBank/DDBJ databases">
        <title>Another draft genome of Portunus trituberculatus and its Hox gene families provides insights of decapod evolution.</title>
        <authorList>
            <person name="Jeong J.-H."/>
            <person name="Song I."/>
            <person name="Kim S."/>
            <person name="Choi T."/>
            <person name="Kim D."/>
            <person name="Ryu S."/>
            <person name="Kim W."/>
        </authorList>
    </citation>
    <scope>NUCLEOTIDE SEQUENCE [LARGE SCALE GENOMIC DNA]</scope>
    <source>
        <tissue evidence="1">Muscle</tissue>
    </source>
</reference>
<sequence length="135" mass="14807">MNADGRGVSASVCHRVALGSLDAGGDRKRKRLMAVEVVVVRGQRRLRKERVWIISQGRSMFRGNYSLTSHAHPIYVCDFDSLEEKIWIVAGTNSEMRSPKQLVCSAGVEEAKRECGSRLTCSCADLGRAGSPVGR</sequence>
<evidence type="ECO:0000313" key="1">
    <source>
        <dbReference type="EMBL" id="MPC61620.1"/>
    </source>
</evidence>
<comment type="caution">
    <text evidence="1">The sequence shown here is derived from an EMBL/GenBank/DDBJ whole genome shotgun (WGS) entry which is preliminary data.</text>
</comment>
<keyword evidence="2" id="KW-1185">Reference proteome</keyword>
<dbReference type="EMBL" id="VSRR010018709">
    <property type="protein sequence ID" value="MPC61620.1"/>
    <property type="molecule type" value="Genomic_DNA"/>
</dbReference>
<name>A0A5B7GN65_PORTR</name>
<dbReference type="AlphaFoldDB" id="A0A5B7GN65"/>